<feature type="domain" description="Bacterial Pleckstrin homology" evidence="2">
    <location>
        <begin position="175"/>
        <end position="268"/>
    </location>
</feature>
<feature type="transmembrane region" description="Helical" evidence="1">
    <location>
        <begin position="76"/>
        <end position="95"/>
    </location>
</feature>
<feature type="transmembrane region" description="Helical" evidence="1">
    <location>
        <begin position="149"/>
        <end position="169"/>
    </location>
</feature>
<accession>A0A1M4W2F3</accession>
<gene>
    <name evidence="3" type="ORF">SAMN02745158_01443</name>
</gene>
<dbReference type="InterPro" id="IPR027783">
    <property type="entry name" value="Bacterial_PH-related"/>
</dbReference>
<dbReference type="Pfam" id="PF12650">
    <property type="entry name" value="DUF3784"/>
    <property type="match status" value="1"/>
</dbReference>
<dbReference type="InterPro" id="IPR036259">
    <property type="entry name" value="MFS_trans_sf"/>
</dbReference>
<protein>
    <submittedName>
        <fullName evidence="3">PH domain-containing protein</fullName>
    </submittedName>
</protein>
<dbReference type="STRING" id="1122155.SAMN02745158_01443"/>
<keyword evidence="1" id="KW-0812">Transmembrane</keyword>
<dbReference type="AlphaFoldDB" id="A0A1M4W2F3"/>
<evidence type="ECO:0000313" key="4">
    <source>
        <dbReference type="Proteomes" id="UP000184245"/>
    </source>
</evidence>
<evidence type="ECO:0000256" key="1">
    <source>
        <dbReference type="SAM" id="Phobius"/>
    </source>
</evidence>
<keyword evidence="1" id="KW-1133">Transmembrane helix</keyword>
<organism evidence="3 4">
    <name type="scientific">Lactonifactor longoviformis DSM 17459</name>
    <dbReference type="NCBI Taxonomy" id="1122155"/>
    <lineage>
        <taxon>Bacteria</taxon>
        <taxon>Bacillati</taxon>
        <taxon>Bacillota</taxon>
        <taxon>Clostridia</taxon>
        <taxon>Eubacteriales</taxon>
        <taxon>Clostridiaceae</taxon>
        <taxon>Lactonifactor</taxon>
    </lineage>
</organism>
<keyword evidence="4" id="KW-1185">Reference proteome</keyword>
<keyword evidence="1" id="KW-0472">Membrane</keyword>
<dbReference type="Pfam" id="PF10882">
    <property type="entry name" value="bPH_5"/>
    <property type="match status" value="1"/>
</dbReference>
<sequence length="286" mass="31682">MNLHASYVTINLTCRLRDHKLCPVYKERIWSSMLWPIIILFAVLSAVLLSGRGGFLIAGYNTSSAKEKAKYDEKKLCRVTGTGTALITALLLLSALEGFGYSRVFPIILGVGIPVIIIGMLIAMNTICKNKSPVSVPPKPRDLKKEKRSKALILGFVAVTFLLVGITMFTGSLTITLDNSGISLHTSGWEDKEILYSDIQSIEYTDQLTPGRRVFGLGNYVLRAGDFKNDRFGKYVLYSYNRCKEYIILETPEGTVVFNGKDSGKTKEVYQEILNRIPGIVPAADN</sequence>
<name>A0A1M4W2F3_9CLOT</name>
<dbReference type="InterPro" id="IPR017259">
    <property type="entry name" value="UCP037672"/>
</dbReference>
<dbReference type="Proteomes" id="UP000184245">
    <property type="component" value="Unassembled WGS sequence"/>
</dbReference>
<reference evidence="3 4" key="1">
    <citation type="submission" date="2016-11" db="EMBL/GenBank/DDBJ databases">
        <authorList>
            <person name="Jaros S."/>
            <person name="Januszkiewicz K."/>
            <person name="Wedrychowicz H."/>
        </authorList>
    </citation>
    <scope>NUCLEOTIDE SEQUENCE [LARGE SCALE GENOMIC DNA]</scope>
    <source>
        <strain evidence="3 4">DSM 17459</strain>
    </source>
</reference>
<feature type="transmembrane region" description="Helical" evidence="1">
    <location>
        <begin position="107"/>
        <end position="128"/>
    </location>
</feature>
<evidence type="ECO:0000259" key="2">
    <source>
        <dbReference type="Pfam" id="PF10882"/>
    </source>
</evidence>
<dbReference type="EMBL" id="FQVI01000005">
    <property type="protein sequence ID" value="SHE75142.1"/>
    <property type="molecule type" value="Genomic_DNA"/>
</dbReference>
<feature type="transmembrane region" description="Helical" evidence="1">
    <location>
        <begin position="33"/>
        <end position="55"/>
    </location>
</feature>
<proteinExistence type="predicted"/>
<evidence type="ECO:0000313" key="3">
    <source>
        <dbReference type="EMBL" id="SHE75142.1"/>
    </source>
</evidence>
<dbReference type="SUPFAM" id="SSF103473">
    <property type="entry name" value="MFS general substrate transporter"/>
    <property type="match status" value="1"/>
</dbReference>